<dbReference type="InterPro" id="IPR022496">
    <property type="entry name" value="T6A_TsaB"/>
</dbReference>
<dbReference type="EMBL" id="JADPIE010000009">
    <property type="protein sequence ID" value="MBF8438075.1"/>
    <property type="molecule type" value="Genomic_DNA"/>
</dbReference>
<keyword evidence="3" id="KW-1185">Reference proteome</keyword>
<evidence type="ECO:0000259" key="1">
    <source>
        <dbReference type="Pfam" id="PF00814"/>
    </source>
</evidence>
<dbReference type="AlphaFoldDB" id="A0A931AWI0"/>
<protein>
    <submittedName>
        <fullName evidence="2">tRNA (Adenosine(37)-N6)-threonylcarbamoyltransferase complex dimerization subunit type 1 TsaB</fullName>
    </submittedName>
</protein>
<evidence type="ECO:0000313" key="3">
    <source>
        <dbReference type="Proteomes" id="UP000621436"/>
    </source>
</evidence>
<dbReference type="InterPro" id="IPR000905">
    <property type="entry name" value="Gcp-like_dom"/>
</dbReference>
<dbReference type="NCBIfam" id="TIGR03725">
    <property type="entry name" value="T6A_YeaZ"/>
    <property type="match status" value="1"/>
</dbReference>
<organism evidence="2 3">
    <name type="scientific">Halonatronomonas betaini</name>
    <dbReference type="NCBI Taxonomy" id="2778430"/>
    <lineage>
        <taxon>Bacteria</taxon>
        <taxon>Bacillati</taxon>
        <taxon>Bacillota</taxon>
        <taxon>Clostridia</taxon>
        <taxon>Halanaerobiales</taxon>
        <taxon>Halarsenatibacteraceae</taxon>
        <taxon>Halonatronomonas</taxon>
    </lineage>
</organism>
<dbReference type="Gene3D" id="3.30.420.40">
    <property type="match status" value="2"/>
</dbReference>
<reference evidence="2" key="1">
    <citation type="submission" date="2020-11" db="EMBL/GenBank/DDBJ databases">
        <title>Halonatronomonas betainensis gen. nov., sp. nov. a novel haloalkaliphilic representative of the family Halanaerobiacae capable of betaine degradation.</title>
        <authorList>
            <person name="Boltyanskaya Y."/>
            <person name="Kevbrin V."/>
            <person name="Detkova E."/>
            <person name="Grouzdev D.S."/>
            <person name="Koziaeva V."/>
            <person name="Zhilina T."/>
        </authorList>
    </citation>
    <scope>NUCLEOTIDE SEQUENCE</scope>
    <source>
        <strain evidence="2">Z-7014</strain>
    </source>
</reference>
<dbReference type="Pfam" id="PF00814">
    <property type="entry name" value="TsaD"/>
    <property type="match status" value="1"/>
</dbReference>
<dbReference type="GO" id="GO:0002949">
    <property type="term" value="P:tRNA threonylcarbamoyladenosine modification"/>
    <property type="evidence" value="ECO:0007669"/>
    <property type="project" value="InterPro"/>
</dbReference>
<evidence type="ECO:0000313" key="2">
    <source>
        <dbReference type="EMBL" id="MBF8438075.1"/>
    </source>
</evidence>
<dbReference type="CDD" id="cd24032">
    <property type="entry name" value="ASKHA_NBD_TsaB"/>
    <property type="match status" value="1"/>
</dbReference>
<dbReference type="Proteomes" id="UP000621436">
    <property type="component" value="Unassembled WGS sequence"/>
</dbReference>
<accession>A0A931AWI0</accession>
<feature type="domain" description="Gcp-like" evidence="1">
    <location>
        <begin position="32"/>
        <end position="236"/>
    </location>
</feature>
<gene>
    <name evidence="2" type="primary">tsaB</name>
    <name evidence="2" type="ORF">I0Q91_13365</name>
</gene>
<dbReference type="SUPFAM" id="SSF53067">
    <property type="entry name" value="Actin-like ATPase domain"/>
    <property type="match status" value="2"/>
</dbReference>
<dbReference type="RefSeq" id="WP_270455173.1">
    <property type="nucleotide sequence ID" value="NZ_JADPIE010000009.1"/>
</dbReference>
<sequence length="247" mass="27577">MLSLGINTATNYLGIGLAEDGQIISDLNITVDQSHNKRLLPGIKYSLDQQGIKLEDIDIIGAVVGPGSFTGLRIALATVKAFGLINKFEFVPISSLDTLVPNIERQGYYLPMLDARRKRVYTAIYQGGFSLPDTGRISYDSAIKVARLPAYLAEYTTDSSQEIIFSGPGAIYYQDKLKEIFADSKFDYSITDGYENTGQGGRIARLAYYYYDKGLIANIRDITPEYLKKPQAEINWQRQQKEENQDG</sequence>
<dbReference type="InterPro" id="IPR043129">
    <property type="entry name" value="ATPase_NBD"/>
</dbReference>
<name>A0A931AWI0_9FIRM</name>
<comment type="caution">
    <text evidence="2">The sequence shown here is derived from an EMBL/GenBank/DDBJ whole genome shotgun (WGS) entry which is preliminary data.</text>
</comment>
<proteinExistence type="predicted"/>